<evidence type="ECO:0000313" key="2">
    <source>
        <dbReference type="EMBL" id="EIN04043.1"/>
    </source>
</evidence>
<evidence type="ECO:0000313" key="3">
    <source>
        <dbReference type="Proteomes" id="UP000054196"/>
    </source>
</evidence>
<feature type="compositionally biased region" description="Basic and acidic residues" evidence="1">
    <location>
        <begin position="128"/>
        <end position="141"/>
    </location>
</feature>
<feature type="region of interest" description="Disordered" evidence="1">
    <location>
        <begin position="542"/>
        <end position="565"/>
    </location>
</feature>
<name>R7S1E2_PUNST</name>
<sequence length="580" mass="63734">MRSEDFSDDHSTYEEYYVSDFSVPLNDISISNSSSQPNSRPTANKQSRLSRVFGAYLSDPLPVSEEYADRHRYPDHVIADERYPSDTDNRQTLSASIPSPGSYGNGLGNAQGRSVRYAALAFLGEYSEHGSSEVSRPRDRSSGPSGAEAPGKRVEWGMHWEKSRSPPSSASAGYVLTSDLNTSALPYRPQQFSPTYFRDPDRPQCLPSGEREVSSGLTSPPTYRDVSSRSREDTTGPSSPYLVSSVKSLDHNDAHRNIIVDILESPDPWASISELLGTTRRTGLPRSPRRYPNELDVVNGNSRRGVGYRSPRHYEESSDLGIAHKPGPLVLEPVRAKVPEPIPTLSPIPAGPYPEDELNWDLSSPMPGSQAYVVAPDYMRSPDILDLSWMDDSQADVSDILAMWRSGSVEDLDFLADHTTTEDLSVPLPLQDPGLANTGPTIQPAPGDEVVALRSPPATTQLDPRTSSPPAAGRFPLDDPIPLAQDSPMAPILSAPLIAVLQEHRHSPPITFTQESRTPSHRNPVCSGIAPFEGVYEAFDETHKQNVEGSHPDDSQQQVEDEVFQGPCLFFDEMDDREED</sequence>
<feature type="compositionally biased region" description="Low complexity" evidence="1">
    <location>
        <begin position="28"/>
        <end position="39"/>
    </location>
</feature>
<dbReference type="KEGG" id="psq:PUNSTDRAFT_139084"/>
<proteinExistence type="predicted"/>
<organism evidence="2 3">
    <name type="scientific">Punctularia strigosozonata (strain HHB-11173)</name>
    <name type="common">White-rot fungus</name>
    <dbReference type="NCBI Taxonomy" id="741275"/>
    <lineage>
        <taxon>Eukaryota</taxon>
        <taxon>Fungi</taxon>
        <taxon>Dikarya</taxon>
        <taxon>Basidiomycota</taxon>
        <taxon>Agaricomycotina</taxon>
        <taxon>Agaricomycetes</taxon>
        <taxon>Corticiales</taxon>
        <taxon>Punctulariaceae</taxon>
        <taxon>Punctularia</taxon>
    </lineage>
</organism>
<feature type="region of interest" description="Disordered" evidence="1">
    <location>
        <begin position="128"/>
        <end position="154"/>
    </location>
</feature>
<feature type="region of interest" description="Disordered" evidence="1">
    <location>
        <begin position="28"/>
        <end position="50"/>
    </location>
</feature>
<protein>
    <submittedName>
        <fullName evidence="2">Uncharacterized protein</fullName>
    </submittedName>
</protein>
<dbReference type="AlphaFoldDB" id="R7S1E2"/>
<reference evidence="3" key="1">
    <citation type="journal article" date="2012" name="Science">
        <title>The Paleozoic origin of enzymatic lignin decomposition reconstructed from 31 fungal genomes.</title>
        <authorList>
            <person name="Floudas D."/>
            <person name="Binder M."/>
            <person name="Riley R."/>
            <person name="Barry K."/>
            <person name="Blanchette R.A."/>
            <person name="Henrissat B."/>
            <person name="Martinez A.T."/>
            <person name="Otillar R."/>
            <person name="Spatafora J.W."/>
            <person name="Yadav J.S."/>
            <person name="Aerts A."/>
            <person name="Benoit I."/>
            <person name="Boyd A."/>
            <person name="Carlson A."/>
            <person name="Copeland A."/>
            <person name="Coutinho P.M."/>
            <person name="de Vries R.P."/>
            <person name="Ferreira P."/>
            <person name="Findley K."/>
            <person name="Foster B."/>
            <person name="Gaskell J."/>
            <person name="Glotzer D."/>
            <person name="Gorecki P."/>
            <person name="Heitman J."/>
            <person name="Hesse C."/>
            <person name="Hori C."/>
            <person name="Igarashi K."/>
            <person name="Jurgens J.A."/>
            <person name="Kallen N."/>
            <person name="Kersten P."/>
            <person name="Kohler A."/>
            <person name="Kuees U."/>
            <person name="Kumar T.K.A."/>
            <person name="Kuo A."/>
            <person name="LaButti K."/>
            <person name="Larrondo L.F."/>
            <person name="Lindquist E."/>
            <person name="Ling A."/>
            <person name="Lombard V."/>
            <person name="Lucas S."/>
            <person name="Lundell T."/>
            <person name="Martin R."/>
            <person name="McLaughlin D.J."/>
            <person name="Morgenstern I."/>
            <person name="Morin E."/>
            <person name="Murat C."/>
            <person name="Nagy L.G."/>
            <person name="Nolan M."/>
            <person name="Ohm R.A."/>
            <person name="Patyshakuliyeva A."/>
            <person name="Rokas A."/>
            <person name="Ruiz-Duenas F.J."/>
            <person name="Sabat G."/>
            <person name="Salamov A."/>
            <person name="Samejima M."/>
            <person name="Schmutz J."/>
            <person name="Slot J.C."/>
            <person name="St John F."/>
            <person name="Stenlid J."/>
            <person name="Sun H."/>
            <person name="Sun S."/>
            <person name="Syed K."/>
            <person name="Tsang A."/>
            <person name="Wiebenga A."/>
            <person name="Young D."/>
            <person name="Pisabarro A."/>
            <person name="Eastwood D.C."/>
            <person name="Martin F."/>
            <person name="Cullen D."/>
            <person name="Grigoriev I.V."/>
            <person name="Hibbett D.S."/>
        </authorList>
    </citation>
    <scope>NUCLEOTIDE SEQUENCE [LARGE SCALE GENOMIC DNA]</scope>
    <source>
        <strain evidence="3">HHB-11173 SS5</strain>
    </source>
</reference>
<evidence type="ECO:0000256" key="1">
    <source>
        <dbReference type="SAM" id="MobiDB-lite"/>
    </source>
</evidence>
<gene>
    <name evidence="2" type="ORF">PUNSTDRAFT_139084</name>
</gene>
<feature type="compositionally biased region" description="Polar residues" evidence="1">
    <location>
        <begin position="185"/>
        <end position="194"/>
    </location>
</feature>
<dbReference type="Proteomes" id="UP000054196">
    <property type="component" value="Unassembled WGS sequence"/>
</dbReference>
<feature type="region of interest" description="Disordered" evidence="1">
    <location>
        <begin position="64"/>
        <end position="108"/>
    </location>
</feature>
<feature type="region of interest" description="Disordered" evidence="1">
    <location>
        <begin position="280"/>
        <end position="312"/>
    </location>
</feature>
<feature type="region of interest" description="Disordered" evidence="1">
    <location>
        <begin position="185"/>
        <end position="242"/>
    </location>
</feature>
<dbReference type="HOGENOM" id="CLU_470205_0_0_1"/>
<dbReference type="RefSeq" id="XP_007388832.1">
    <property type="nucleotide sequence ID" value="XM_007388770.1"/>
</dbReference>
<dbReference type="EMBL" id="JH687557">
    <property type="protein sequence ID" value="EIN04043.1"/>
    <property type="molecule type" value="Genomic_DNA"/>
</dbReference>
<feature type="compositionally biased region" description="Polar residues" evidence="1">
    <location>
        <begin position="40"/>
        <end position="49"/>
    </location>
</feature>
<keyword evidence="3" id="KW-1185">Reference proteome</keyword>
<feature type="compositionally biased region" description="Basic and acidic residues" evidence="1">
    <location>
        <begin position="542"/>
        <end position="554"/>
    </location>
</feature>
<dbReference type="GeneID" id="18880232"/>
<feature type="compositionally biased region" description="Basic and acidic residues" evidence="1">
    <location>
        <begin position="67"/>
        <end position="89"/>
    </location>
</feature>
<feature type="compositionally biased region" description="Polar residues" evidence="1">
    <location>
        <begin position="90"/>
        <end position="99"/>
    </location>
</feature>
<accession>R7S1E2</accession>